<feature type="region of interest" description="Disordered" evidence="1">
    <location>
        <begin position="29"/>
        <end position="53"/>
    </location>
</feature>
<feature type="non-terminal residue" evidence="2">
    <location>
        <position position="1"/>
    </location>
</feature>
<evidence type="ECO:0000313" key="2">
    <source>
        <dbReference type="EMBL" id="VDM85304.1"/>
    </source>
</evidence>
<accession>A0A3P7K1X0</accession>
<proteinExistence type="predicted"/>
<evidence type="ECO:0000256" key="1">
    <source>
        <dbReference type="SAM" id="MobiDB-lite"/>
    </source>
</evidence>
<dbReference type="AlphaFoldDB" id="A0A3P7K1X0"/>
<evidence type="ECO:0000313" key="3">
    <source>
        <dbReference type="Proteomes" id="UP000270094"/>
    </source>
</evidence>
<keyword evidence="3" id="KW-1185">Reference proteome</keyword>
<gene>
    <name evidence="2" type="ORF">SVUK_LOCUS20302</name>
</gene>
<dbReference type="EMBL" id="UYYB01138732">
    <property type="protein sequence ID" value="VDM85304.1"/>
    <property type="molecule type" value="Genomic_DNA"/>
</dbReference>
<sequence>EVKAKEERKRLVEEQKRALNLPADTEVEYFDSDTTKKPDDYEGVDADYLEKHS</sequence>
<organism evidence="2 3">
    <name type="scientific">Strongylus vulgaris</name>
    <name type="common">Blood worm</name>
    <dbReference type="NCBI Taxonomy" id="40348"/>
    <lineage>
        <taxon>Eukaryota</taxon>
        <taxon>Metazoa</taxon>
        <taxon>Ecdysozoa</taxon>
        <taxon>Nematoda</taxon>
        <taxon>Chromadorea</taxon>
        <taxon>Rhabditida</taxon>
        <taxon>Rhabditina</taxon>
        <taxon>Rhabditomorpha</taxon>
        <taxon>Strongyloidea</taxon>
        <taxon>Strongylidae</taxon>
        <taxon>Strongylus</taxon>
    </lineage>
</organism>
<name>A0A3P7K1X0_STRVU</name>
<reference evidence="2 3" key="1">
    <citation type="submission" date="2018-11" db="EMBL/GenBank/DDBJ databases">
        <authorList>
            <consortium name="Pathogen Informatics"/>
        </authorList>
    </citation>
    <scope>NUCLEOTIDE SEQUENCE [LARGE SCALE GENOMIC DNA]</scope>
</reference>
<dbReference type="OrthoDB" id="5877335at2759"/>
<dbReference type="Proteomes" id="UP000270094">
    <property type="component" value="Unassembled WGS sequence"/>
</dbReference>
<protein>
    <submittedName>
        <fullName evidence="2">Uncharacterized protein</fullName>
    </submittedName>
</protein>